<dbReference type="EMBL" id="CM037153">
    <property type="protein sequence ID" value="KAH7856490.1"/>
    <property type="molecule type" value="Genomic_DNA"/>
</dbReference>
<evidence type="ECO:0000313" key="2">
    <source>
        <dbReference type="Proteomes" id="UP000828048"/>
    </source>
</evidence>
<comment type="caution">
    <text evidence="1">The sequence shown here is derived from an EMBL/GenBank/DDBJ whole genome shotgun (WGS) entry which is preliminary data.</text>
</comment>
<keyword evidence="2" id="KW-1185">Reference proteome</keyword>
<protein>
    <submittedName>
        <fullName evidence="1">Uncharacterized protein</fullName>
    </submittedName>
</protein>
<gene>
    <name evidence="1" type="ORF">Vadar_001946</name>
</gene>
<evidence type="ECO:0000313" key="1">
    <source>
        <dbReference type="EMBL" id="KAH7856490.1"/>
    </source>
</evidence>
<accession>A0ACB7YSD5</accession>
<sequence>MVVGGVVGGSDGGDVGGSGGGVVGGSDGGDVGRSGGGDVGRSGGGDVGGSGGGDVGGSGGGDVGGSGGCDVVGSGGGDVVGSGGGDVGRSGGGDVGGSGGGDVGGSGGGDVGGGDDAAVLERVEERDREEVVMAAAADAPGILDAAREAIVEGREREAALLREAADEDAAARAFWEEFETEKAAEEARLRAEEEERAASHRTTVVQAARQRRNRVHLSYLGGLRDFVRAAKYDWGGAALGSCYAFMNAVSRRKGTGISGLWSVWELWAYEVLGLHPPETRHRDPNVIPRALCWGEGFRYGGLARGNLQVLRVSLDRLSASLNYANILGRKLGLGSGAARFLIRNETLNVLRLFADYGPTGDLLDFTVQNRRMFALCMCLLALYLLVPYDGHPSSAIVGVAVQIEQRRDVVPLVLAETIMGLDAVKAGRTNTFAGSPLLLQMWLCDKVGLLREPAGDWVYEPRTWVDRPFVHDEADEDEWTDFFRSLEEDHITWRCHWLPLPDMTANHMGDTWVILAGL</sequence>
<reference evidence="1 2" key="1">
    <citation type="journal article" date="2021" name="Hortic Res">
        <title>High-quality reference genome and annotation aids understanding of berry development for evergreen blueberry (Vaccinium darrowii).</title>
        <authorList>
            <person name="Yu J."/>
            <person name="Hulse-Kemp A.M."/>
            <person name="Babiker E."/>
            <person name="Staton M."/>
        </authorList>
    </citation>
    <scope>NUCLEOTIDE SEQUENCE [LARGE SCALE GENOMIC DNA]</scope>
    <source>
        <strain evidence="2">cv. NJ 8807/NJ 8810</strain>
        <tissue evidence="1">Young leaf</tissue>
    </source>
</reference>
<dbReference type="Proteomes" id="UP000828048">
    <property type="component" value="Chromosome 3"/>
</dbReference>
<name>A0ACB7YSD5_9ERIC</name>
<organism evidence="1 2">
    <name type="scientific">Vaccinium darrowii</name>
    <dbReference type="NCBI Taxonomy" id="229202"/>
    <lineage>
        <taxon>Eukaryota</taxon>
        <taxon>Viridiplantae</taxon>
        <taxon>Streptophyta</taxon>
        <taxon>Embryophyta</taxon>
        <taxon>Tracheophyta</taxon>
        <taxon>Spermatophyta</taxon>
        <taxon>Magnoliopsida</taxon>
        <taxon>eudicotyledons</taxon>
        <taxon>Gunneridae</taxon>
        <taxon>Pentapetalae</taxon>
        <taxon>asterids</taxon>
        <taxon>Ericales</taxon>
        <taxon>Ericaceae</taxon>
        <taxon>Vaccinioideae</taxon>
        <taxon>Vaccinieae</taxon>
        <taxon>Vaccinium</taxon>
    </lineage>
</organism>
<proteinExistence type="predicted"/>